<feature type="region of interest" description="Disordered" evidence="1">
    <location>
        <begin position="385"/>
        <end position="410"/>
    </location>
</feature>
<organism evidence="2 3">
    <name type="scientific">Hermanssonia centrifuga</name>
    <dbReference type="NCBI Taxonomy" id="98765"/>
    <lineage>
        <taxon>Eukaryota</taxon>
        <taxon>Fungi</taxon>
        <taxon>Dikarya</taxon>
        <taxon>Basidiomycota</taxon>
        <taxon>Agaricomycotina</taxon>
        <taxon>Agaricomycetes</taxon>
        <taxon>Polyporales</taxon>
        <taxon>Meruliaceae</taxon>
        <taxon>Hermanssonia</taxon>
    </lineage>
</organism>
<evidence type="ECO:0000313" key="2">
    <source>
        <dbReference type="EMBL" id="THG93701.1"/>
    </source>
</evidence>
<keyword evidence="3" id="KW-1185">Reference proteome</keyword>
<dbReference type="EMBL" id="SGPJ01000591">
    <property type="protein sequence ID" value="THG93701.1"/>
    <property type="molecule type" value="Genomic_DNA"/>
</dbReference>
<reference evidence="2 3" key="1">
    <citation type="submission" date="2019-02" db="EMBL/GenBank/DDBJ databases">
        <title>Genome sequencing of the rare red list fungi Phlebia centrifuga.</title>
        <authorList>
            <person name="Buettner E."/>
            <person name="Kellner H."/>
        </authorList>
    </citation>
    <scope>NUCLEOTIDE SEQUENCE [LARGE SCALE GENOMIC DNA]</scope>
    <source>
        <strain evidence="2 3">DSM 108282</strain>
    </source>
</reference>
<protein>
    <submittedName>
        <fullName evidence="2">Uncharacterized protein</fullName>
    </submittedName>
</protein>
<dbReference type="Proteomes" id="UP000309038">
    <property type="component" value="Unassembled WGS sequence"/>
</dbReference>
<feature type="region of interest" description="Disordered" evidence="1">
    <location>
        <begin position="247"/>
        <end position="286"/>
    </location>
</feature>
<dbReference type="AlphaFoldDB" id="A0A4S4K784"/>
<name>A0A4S4K784_9APHY</name>
<sequence>MLSKAPVKRQFPKGTRSVRTKPSQQLISPPPPTGQENVRIAKRRMAKAERDERIDITKALTPVKTYMSGFTRPQDLRASNWFPGGAYLEAGKVYLSPPEAAYEPHTVFLLESRYPVVHGIGRADTIEHVVGVCREGDLPAIMDKYNSRASPALEEMDNARWPWTKPKVKKRTVWWGKGEDPKEIIRKLWAGEGAEFDVIQPLVSPPTSTTTTGFTKRRGSLNVPTEILAGPSAVSGTISHHRGFHSSVRILDSPKDSTTPEDRSQIKGSSWSKPHKPSQDADDNVVPTYYIERKRQLDEISERKEEEGGLMAQLSAGILSEGIAAQTRAREEKIPVEVVREDGTVVHASGFEPPTPETDFHPMASKVATEDDPLLTTVKVTWDEALSPSQPQSEPSTTGTSPPPVKGTRGFHTSALVRAREVSVPPPHIFGSVEKSTPPHLSSSDAIIQAAATRMAREHRREDKLDADEDNVKPLQKVNKELRLTQEQVELREKLTEHRQIYLATLQDKPFWRPLLTMTCSTRPLAVALARLSRGHPRGLPFYASIPDEDRKDGKSFSIRMRNMRIKRMRSLAMDLARSLHGVKGGIVGLRFGVEERGRGIGGEALADPISMDKRVIKIGVGEWQPYADDVKENFVGEAEDAGLGEGMNVFGLDQYGKRTDGVEWSKPKVPLTSSHLSGKALQHLSKEAKEALTKRELKNILDKYTEDHRYAIANLKAQRSRNVEYV</sequence>
<proteinExistence type="predicted"/>
<evidence type="ECO:0000256" key="1">
    <source>
        <dbReference type="SAM" id="MobiDB-lite"/>
    </source>
</evidence>
<evidence type="ECO:0000313" key="3">
    <source>
        <dbReference type="Proteomes" id="UP000309038"/>
    </source>
</evidence>
<feature type="region of interest" description="Disordered" evidence="1">
    <location>
        <begin position="1"/>
        <end position="36"/>
    </location>
</feature>
<feature type="compositionally biased region" description="Basic residues" evidence="1">
    <location>
        <begin position="1"/>
        <end position="19"/>
    </location>
</feature>
<feature type="compositionally biased region" description="Basic and acidic residues" evidence="1">
    <location>
        <begin position="252"/>
        <end position="265"/>
    </location>
</feature>
<accession>A0A4S4K784</accession>
<comment type="caution">
    <text evidence="2">The sequence shown here is derived from an EMBL/GenBank/DDBJ whole genome shotgun (WGS) entry which is preliminary data.</text>
</comment>
<feature type="compositionally biased region" description="Low complexity" evidence="1">
    <location>
        <begin position="387"/>
        <end position="400"/>
    </location>
</feature>
<gene>
    <name evidence="2" type="ORF">EW026_g7607</name>
</gene>